<dbReference type="Gene3D" id="3.90.1300.10">
    <property type="entry name" value="Amidase signature (AS) domain"/>
    <property type="match status" value="1"/>
</dbReference>
<feature type="binding site" evidence="6">
    <location>
        <begin position="227"/>
        <end position="230"/>
    </location>
    <ligand>
        <name>substrate</name>
    </ligand>
</feature>
<feature type="domain" description="Amidase" evidence="7">
    <location>
        <begin position="76"/>
        <end position="525"/>
    </location>
</feature>
<name>A0A165U0Y6_9APHY</name>
<evidence type="ECO:0000256" key="3">
    <source>
        <dbReference type="ARBA" id="ARBA00012922"/>
    </source>
</evidence>
<evidence type="ECO:0000313" key="9">
    <source>
        <dbReference type="Proteomes" id="UP000076727"/>
    </source>
</evidence>
<reference evidence="8 9" key="1">
    <citation type="journal article" date="2016" name="Mol. Biol. Evol.">
        <title>Comparative Genomics of Early-Diverging Mushroom-Forming Fungi Provides Insights into the Origins of Lignocellulose Decay Capabilities.</title>
        <authorList>
            <person name="Nagy L.G."/>
            <person name="Riley R."/>
            <person name="Tritt A."/>
            <person name="Adam C."/>
            <person name="Daum C."/>
            <person name="Floudas D."/>
            <person name="Sun H."/>
            <person name="Yadav J.S."/>
            <person name="Pangilinan J."/>
            <person name="Larsson K.H."/>
            <person name="Matsuura K."/>
            <person name="Barry K."/>
            <person name="Labutti K."/>
            <person name="Kuo R."/>
            <person name="Ohm R.A."/>
            <person name="Bhattacharya S.S."/>
            <person name="Shirouzu T."/>
            <person name="Yoshinaga Y."/>
            <person name="Martin F.M."/>
            <person name="Grigoriev I.V."/>
            <person name="Hibbett D.S."/>
        </authorList>
    </citation>
    <scope>NUCLEOTIDE SEQUENCE [LARGE SCALE GENOMIC DNA]</scope>
    <source>
        <strain evidence="8 9">L-15889</strain>
    </source>
</reference>
<dbReference type="PIRSF" id="PIRSF001221">
    <property type="entry name" value="Amidase_fungi"/>
    <property type="match status" value="1"/>
</dbReference>
<protein>
    <recommendedName>
        <fullName evidence="3">amidase</fullName>
        <ecNumber evidence="3">3.5.1.4</ecNumber>
    </recommendedName>
</protein>
<dbReference type="AlphaFoldDB" id="A0A165U0Y6"/>
<dbReference type="Proteomes" id="UP000076727">
    <property type="component" value="Unassembled WGS sequence"/>
</dbReference>
<dbReference type="PROSITE" id="PS00571">
    <property type="entry name" value="AMIDASES"/>
    <property type="match status" value="1"/>
</dbReference>
<accession>A0A165U0Y6</accession>
<dbReference type="Pfam" id="PF01425">
    <property type="entry name" value="Amidase"/>
    <property type="match status" value="1"/>
</dbReference>
<dbReference type="SUPFAM" id="SSF75304">
    <property type="entry name" value="Amidase signature (AS) enzymes"/>
    <property type="match status" value="1"/>
</dbReference>
<feature type="binding site" evidence="6">
    <location>
        <position position="181"/>
    </location>
    <ligand>
        <name>substrate</name>
    </ligand>
</feature>
<evidence type="ECO:0000259" key="7">
    <source>
        <dbReference type="Pfam" id="PF01425"/>
    </source>
</evidence>
<evidence type="ECO:0000256" key="2">
    <source>
        <dbReference type="ARBA" id="ARBA00009199"/>
    </source>
</evidence>
<proteinExistence type="inferred from homology"/>
<gene>
    <name evidence="8" type="ORF">DAEQUDRAFT_660813</name>
</gene>
<dbReference type="OrthoDB" id="6428749at2759"/>
<feature type="active site" description="Acyl-ester intermediate" evidence="5">
    <location>
        <position position="230"/>
    </location>
</feature>
<sequence>MTDYETLAKNERARLDASIPPNLRLPSEFLANLPKDVSAIPETCGLLTDEQIRITRLDGTGIAQEIASGKITAVDAVTAVASRAAIAEQLIHPLTEFFLDEALERARQLDEVFKTTGKTVGPLHGVPISIKNQIDVKGHDTPSSFSSWVGKMVAKEDAALVGILRAAGAVFYCTTNMPQTIMHLETDSYMARTLNPYNTDLAPGGSSGGESSLIAMKGSSFGVGTDIGGSVRSPAAACGLYSLRPTAFRIPYGGIYASCKGAEGVISVAGPLARSARDVRLFMQVILSAQPWLEDPLIVQLPWRPVDDKRKLRVGYMMNDGNVHLQPPLRRALEKVVSVLKECGAELGIKMVEYKPWQHKEGLDIVRSLYFADGAKDVKGMTCTAMPYILRPLTEWVLSNPLVREHTVNELWELCARRDKYRAAYLHHWNSFNIDVLLCPVGPGPAPRHDTAKYWGYTAQWNLLDYPAAVFPTGMRATGAEPVDEDFAAFGEDDQINHDAYKPEYFKGVPLCLQMVSRRWNDELVMDAVSRVDRILHGEQ</sequence>
<dbReference type="InterPro" id="IPR020556">
    <property type="entry name" value="Amidase_CS"/>
</dbReference>
<evidence type="ECO:0000256" key="4">
    <source>
        <dbReference type="ARBA" id="ARBA00022801"/>
    </source>
</evidence>
<feature type="active site" description="Charge relay system" evidence="5">
    <location>
        <position position="206"/>
    </location>
</feature>
<dbReference type="InterPro" id="IPR023631">
    <property type="entry name" value="Amidase_dom"/>
</dbReference>
<dbReference type="InterPro" id="IPR036928">
    <property type="entry name" value="AS_sf"/>
</dbReference>
<feature type="active site" description="Charge relay system" evidence="5">
    <location>
        <position position="131"/>
    </location>
</feature>
<dbReference type="PANTHER" id="PTHR46072:SF4">
    <property type="entry name" value="AMIDASE C550.07-RELATED"/>
    <property type="match status" value="1"/>
</dbReference>
<dbReference type="PANTHER" id="PTHR46072">
    <property type="entry name" value="AMIDASE-RELATED-RELATED"/>
    <property type="match status" value="1"/>
</dbReference>
<comment type="similarity">
    <text evidence="2">Belongs to the amidase family.</text>
</comment>
<dbReference type="GO" id="GO:0004040">
    <property type="term" value="F:amidase activity"/>
    <property type="evidence" value="ECO:0007669"/>
    <property type="project" value="UniProtKB-EC"/>
</dbReference>
<evidence type="ECO:0000256" key="1">
    <source>
        <dbReference type="ARBA" id="ARBA00001311"/>
    </source>
</evidence>
<evidence type="ECO:0000256" key="6">
    <source>
        <dbReference type="PIRSR" id="PIRSR001221-2"/>
    </source>
</evidence>
<dbReference type="STRING" id="1314783.A0A165U0Y6"/>
<organism evidence="8 9">
    <name type="scientific">Daedalea quercina L-15889</name>
    <dbReference type="NCBI Taxonomy" id="1314783"/>
    <lineage>
        <taxon>Eukaryota</taxon>
        <taxon>Fungi</taxon>
        <taxon>Dikarya</taxon>
        <taxon>Basidiomycota</taxon>
        <taxon>Agaricomycotina</taxon>
        <taxon>Agaricomycetes</taxon>
        <taxon>Polyporales</taxon>
        <taxon>Fomitopsis</taxon>
    </lineage>
</organism>
<dbReference type="EMBL" id="KV429034">
    <property type="protein sequence ID" value="KZT74233.1"/>
    <property type="molecule type" value="Genomic_DNA"/>
</dbReference>
<keyword evidence="9" id="KW-1185">Reference proteome</keyword>
<evidence type="ECO:0000313" key="8">
    <source>
        <dbReference type="EMBL" id="KZT74233.1"/>
    </source>
</evidence>
<comment type="catalytic activity">
    <reaction evidence="1">
        <text>a monocarboxylic acid amide + H2O = a monocarboxylate + NH4(+)</text>
        <dbReference type="Rhea" id="RHEA:12020"/>
        <dbReference type="ChEBI" id="CHEBI:15377"/>
        <dbReference type="ChEBI" id="CHEBI:28938"/>
        <dbReference type="ChEBI" id="CHEBI:35757"/>
        <dbReference type="ChEBI" id="CHEBI:83628"/>
        <dbReference type="EC" id="3.5.1.4"/>
    </reaction>
</comment>
<dbReference type="EC" id="3.5.1.4" evidence="3"/>
<feature type="binding site" evidence="6">
    <location>
        <position position="206"/>
    </location>
    <ligand>
        <name>substrate</name>
    </ligand>
</feature>
<keyword evidence="4" id="KW-0378">Hydrolase</keyword>
<evidence type="ECO:0000256" key="5">
    <source>
        <dbReference type="PIRSR" id="PIRSR001221-1"/>
    </source>
</evidence>